<feature type="domain" description="NodB homology" evidence="1">
    <location>
        <begin position="104"/>
        <end position="178"/>
    </location>
</feature>
<dbReference type="GO" id="GO:0005975">
    <property type="term" value="P:carbohydrate metabolic process"/>
    <property type="evidence" value="ECO:0007669"/>
    <property type="project" value="InterPro"/>
</dbReference>
<gene>
    <name evidence="2" type="ORF">SAMN04488055_0653</name>
</gene>
<reference evidence="3" key="1">
    <citation type="submission" date="2016-11" db="EMBL/GenBank/DDBJ databases">
        <authorList>
            <person name="Varghese N."/>
            <person name="Submissions S."/>
        </authorList>
    </citation>
    <scope>NUCLEOTIDE SEQUENCE [LARGE SCALE GENOMIC DNA]</scope>
    <source>
        <strain evidence="3">DSM 24787</strain>
    </source>
</reference>
<dbReference type="AlphaFoldDB" id="A0A1N6DDV4"/>
<dbReference type="Gene3D" id="3.20.20.370">
    <property type="entry name" value="Glycoside hydrolase/deacetylase"/>
    <property type="match status" value="1"/>
</dbReference>
<dbReference type="GO" id="GO:0016810">
    <property type="term" value="F:hydrolase activity, acting on carbon-nitrogen (but not peptide) bonds"/>
    <property type="evidence" value="ECO:0007669"/>
    <property type="project" value="InterPro"/>
</dbReference>
<sequence>MRSGIVFLLLVSQLAFSQQRKVIITLEAKDAVISIAPLRYNKSFACSFTLDDGYISAARVALPYFNGGQVAAPFKDQWGFDEGGDGAIYPGLYYTDGCGNAISFKAAVAVNARSIHFSWDDLAQMKQAGWDILNHSYTHATGKEVKAEWEVEENTRTVQQRLQYNMQQFVIPGGKDDHLSAPHYTNAAFAQGLKVVHSGQYPDYWIEPSTREDWNRLCAGRLFLNSKKPMTDSVFNGIKQHLATGKYFWFNTFTHSVGNDDLWNISYRFTDFKELFNRLAKEYGKEGLDNIWFAPPEAVHAYENIRRTVKPVITRSGSKLTISFDVNILEKYNALTFLVQSNTAIKKVKGVNCRIESYNGKLINITW</sequence>
<dbReference type="EMBL" id="FSRA01000001">
    <property type="protein sequence ID" value="SIN69009.1"/>
    <property type="molecule type" value="Genomic_DNA"/>
</dbReference>
<dbReference type="Pfam" id="PF01522">
    <property type="entry name" value="Polysacc_deac_1"/>
    <property type="match status" value="1"/>
</dbReference>
<evidence type="ECO:0000313" key="2">
    <source>
        <dbReference type="EMBL" id="SIN69009.1"/>
    </source>
</evidence>
<proteinExistence type="predicted"/>
<protein>
    <submittedName>
        <fullName evidence="2">Polysaccharide deacetylase</fullName>
    </submittedName>
</protein>
<accession>A0A1N6DDV4</accession>
<keyword evidence="3" id="KW-1185">Reference proteome</keyword>
<dbReference type="STRING" id="536979.SAMN04488055_0653"/>
<organism evidence="2 3">
    <name type="scientific">Chitinophaga niabensis</name>
    <dbReference type="NCBI Taxonomy" id="536979"/>
    <lineage>
        <taxon>Bacteria</taxon>
        <taxon>Pseudomonadati</taxon>
        <taxon>Bacteroidota</taxon>
        <taxon>Chitinophagia</taxon>
        <taxon>Chitinophagales</taxon>
        <taxon>Chitinophagaceae</taxon>
        <taxon>Chitinophaga</taxon>
    </lineage>
</organism>
<dbReference type="InterPro" id="IPR002509">
    <property type="entry name" value="NODB_dom"/>
</dbReference>
<evidence type="ECO:0000313" key="3">
    <source>
        <dbReference type="Proteomes" id="UP000185003"/>
    </source>
</evidence>
<dbReference type="Proteomes" id="UP000185003">
    <property type="component" value="Unassembled WGS sequence"/>
</dbReference>
<evidence type="ECO:0000259" key="1">
    <source>
        <dbReference type="Pfam" id="PF01522"/>
    </source>
</evidence>
<dbReference type="InterPro" id="IPR011330">
    <property type="entry name" value="Glyco_hydro/deAcase_b/a-brl"/>
</dbReference>
<dbReference type="OrthoDB" id="9778320at2"/>
<name>A0A1N6DDV4_9BACT</name>
<dbReference type="SUPFAM" id="SSF88713">
    <property type="entry name" value="Glycoside hydrolase/deacetylase"/>
    <property type="match status" value="1"/>
</dbReference>
<dbReference type="RefSeq" id="WP_074237805.1">
    <property type="nucleotide sequence ID" value="NZ_FSRA01000001.1"/>
</dbReference>